<dbReference type="EMBL" id="LJQB01000016">
    <property type="protein sequence ID" value="KPW87057.1"/>
    <property type="molecule type" value="Genomic_DNA"/>
</dbReference>
<dbReference type="GeneID" id="65078181"/>
<evidence type="ECO:0000313" key="4">
    <source>
        <dbReference type="Proteomes" id="UP000050411"/>
    </source>
</evidence>
<dbReference type="Proteomes" id="UP000050411">
    <property type="component" value="Unassembled WGS sequence"/>
</dbReference>
<feature type="transmembrane region" description="Helical" evidence="1">
    <location>
        <begin position="47"/>
        <end position="68"/>
    </location>
</feature>
<evidence type="ECO:0000313" key="3">
    <source>
        <dbReference type="EMBL" id="SDP87640.1"/>
    </source>
</evidence>
<feature type="transmembrane region" description="Helical" evidence="1">
    <location>
        <begin position="110"/>
        <end position="134"/>
    </location>
</feature>
<reference evidence="2 4" key="1">
    <citation type="submission" date="2015-09" db="EMBL/GenBank/DDBJ databases">
        <title>Genome announcement of multiple Pseudomonas syringae strains.</title>
        <authorList>
            <person name="Thakur S."/>
            <person name="Wang P.W."/>
            <person name="Gong Y."/>
            <person name="Weir B.S."/>
            <person name="Guttman D.S."/>
        </authorList>
    </citation>
    <scope>NUCLEOTIDE SEQUENCE [LARGE SCALE GENOMIC DNA]</scope>
    <source>
        <strain evidence="2 4">ICMP19117</strain>
    </source>
</reference>
<dbReference type="PATRIC" id="fig|200452.3.peg.1700"/>
<evidence type="ECO:0000313" key="5">
    <source>
        <dbReference type="Proteomes" id="UP000183042"/>
    </source>
</evidence>
<evidence type="ECO:0000313" key="2">
    <source>
        <dbReference type="EMBL" id="KPW87057.1"/>
    </source>
</evidence>
<proteinExistence type="predicted"/>
<dbReference type="AlphaFoldDB" id="A0A0P9MSM6"/>
<keyword evidence="1" id="KW-1133">Transmembrane helix</keyword>
<comment type="caution">
    <text evidence="2">The sequence shown here is derived from an EMBL/GenBank/DDBJ whole genome shotgun (WGS) entry which is preliminary data.</text>
</comment>
<organism evidence="2 4">
    <name type="scientific">Pseudomonas congelans</name>
    <dbReference type="NCBI Taxonomy" id="200452"/>
    <lineage>
        <taxon>Bacteria</taxon>
        <taxon>Pseudomonadati</taxon>
        <taxon>Pseudomonadota</taxon>
        <taxon>Gammaproteobacteria</taxon>
        <taxon>Pseudomonadales</taxon>
        <taxon>Pseudomonadaceae</taxon>
        <taxon>Pseudomonas</taxon>
    </lineage>
</organism>
<accession>A0A0P9MSM6</accession>
<protein>
    <submittedName>
        <fullName evidence="2">Uncharacterized protein</fullName>
    </submittedName>
</protein>
<reference evidence="3 5" key="2">
    <citation type="submission" date="2016-10" db="EMBL/GenBank/DDBJ databases">
        <authorList>
            <person name="Varghese N."/>
            <person name="Submissions S."/>
        </authorList>
    </citation>
    <scope>NUCLEOTIDE SEQUENCE [LARGE SCALE GENOMIC DNA]</scope>
    <source>
        <strain evidence="3 5">DSM 14939</strain>
    </source>
</reference>
<evidence type="ECO:0000256" key="1">
    <source>
        <dbReference type="SAM" id="Phobius"/>
    </source>
</evidence>
<name>A0A0P9MSM6_9PSED</name>
<keyword evidence="5" id="KW-1185">Reference proteome</keyword>
<feature type="transmembrane region" description="Helical" evidence="1">
    <location>
        <begin position="74"/>
        <end position="98"/>
    </location>
</feature>
<sequence>MIGGYLLYAVLGIYALPVGFTMLYAWLMSSKTGVRFELSFAEVSKNFRHVILFGTLFGVLLCPVDYFLPATPAFNLYVCAQLVLLIVFTLRMSCSAVVLPSGAHSTVARLAYGTMLATVILICQPALYIAWAILRVG</sequence>
<gene>
    <name evidence="2" type="ORF">ALO92_01397</name>
    <name evidence="3" type="ORF">SAMN05216596_11426</name>
</gene>
<dbReference type="RefSeq" id="WP_010428539.1">
    <property type="nucleotide sequence ID" value="NZ_FNJH01000014.1"/>
</dbReference>
<keyword evidence="1" id="KW-0472">Membrane</keyword>
<dbReference type="Proteomes" id="UP000183042">
    <property type="component" value="Unassembled WGS sequence"/>
</dbReference>
<keyword evidence="1" id="KW-0812">Transmembrane</keyword>
<feature type="transmembrane region" description="Helical" evidence="1">
    <location>
        <begin position="6"/>
        <end position="27"/>
    </location>
</feature>
<dbReference type="EMBL" id="FNJH01000014">
    <property type="protein sequence ID" value="SDP87640.1"/>
    <property type="molecule type" value="Genomic_DNA"/>
</dbReference>